<reference evidence="2" key="1">
    <citation type="submission" date="2021-06" db="EMBL/GenBank/DDBJ databases">
        <title>Parelaphostrongylus tenuis whole genome reference sequence.</title>
        <authorList>
            <person name="Garwood T.J."/>
            <person name="Larsen P.A."/>
            <person name="Fountain-Jones N.M."/>
            <person name="Garbe J.R."/>
            <person name="Macchietto M.G."/>
            <person name="Kania S.A."/>
            <person name="Gerhold R.W."/>
            <person name="Richards J.E."/>
            <person name="Wolf T.M."/>
        </authorList>
    </citation>
    <scope>NUCLEOTIDE SEQUENCE</scope>
    <source>
        <strain evidence="2">MNPRO001-30</strain>
        <tissue evidence="2">Meninges</tissue>
    </source>
</reference>
<organism evidence="2 3">
    <name type="scientific">Parelaphostrongylus tenuis</name>
    <name type="common">Meningeal worm</name>
    <dbReference type="NCBI Taxonomy" id="148309"/>
    <lineage>
        <taxon>Eukaryota</taxon>
        <taxon>Metazoa</taxon>
        <taxon>Ecdysozoa</taxon>
        <taxon>Nematoda</taxon>
        <taxon>Chromadorea</taxon>
        <taxon>Rhabditida</taxon>
        <taxon>Rhabditina</taxon>
        <taxon>Rhabditomorpha</taxon>
        <taxon>Strongyloidea</taxon>
        <taxon>Metastrongylidae</taxon>
        <taxon>Parelaphostrongylus</taxon>
    </lineage>
</organism>
<dbReference type="AlphaFoldDB" id="A0AAD5QWU1"/>
<proteinExistence type="predicted"/>
<feature type="compositionally biased region" description="Polar residues" evidence="1">
    <location>
        <begin position="1"/>
        <end position="13"/>
    </location>
</feature>
<sequence length="192" mass="21286">MHASLNQNSSSYSMGEPGDDPGGRQTQVPLSESFILGPSCSRRPWVVFGFSPSIQGAGALRPASAVGLFGRFQAAGDPAGEEAAFCSGKAVEAGGASPWRRKRWWGLSSAPAAGGRHHRGGGSWWWQRTKRTCPCRSRRRRWRNREEVTHKHVPWRWESVFLVQDWCPQASNIIPPIILNPPPSQAQSKWED</sequence>
<evidence type="ECO:0000256" key="1">
    <source>
        <dbReference type="SAM" id="MobiDB-lite"/>
    </source>
</evidence>
<comment type="caution">
    <text evidence="2">The sequence shown here is derived from an EMBL/GenBank/DDBJ whole genome shotgun (WGS) entry which is preliminary data.</text>
</comment>
<dbReference type="EMBL" id="JAHQIW010005137">
    <property type="protein sequence ID" value="KAJ1365019.1"/>
    <property type="molecule type" value="Genomic_DNA"/>
</dbReference>
<evidence type="ECO:0000313" key="3">
    <source>
        <dbReference type="Proteomes" id="UP001196413"/>
    </source>
</evidence>
<feature type="region of interest" description="Disordered" evidence="1">
    <location>
        <begin position="1"/>
        <end position="28"/>
    </location>
</feature>
<evidence type="ECO:0000313" key="2">
    <source>
        <dbReference type="EMBL" id="KAJ1365019.1"/>
    </source>
</evidence>
<gene>
    <name evidence="2" type="ORF">KIN20_025227</name>
</gene>
<dbReference type="Proteomes" id="UP001196413">
    <property type="component" value="Unassembled WGS sequence"/>
</dbReference>
<name>A0AAD5QWU1_PARTN</name>
<keyword evidence="3" id="KW-1185">Reference proteome</keyword>
<protein>
    <submittedName>
        <fullName evidence="2">Uncharacterized protein</fullName>
    </submittedName>
</protein>
<accession>A0AAD5QWU1</accession>